<feature type="domain" description="Brix" evidence="5">
    <location>
        <begin position="31"/>
        <end position="232"/>
    </location>
</feature>
<sequence>MSAIYRALTPKVEDHKQKAVHTQSKKRLNRQRCLLISSRGVIQRHRHFINDIHSLLPHSRKEPKLDTKKNLYELNELAELHNCNNVIYFESRKHQDLYMWLSKTPNGPSMKFHVQNLHTLEELNFSGNCLKGSRPILSFDAAFDSETHFQIAKEMIIHQFGVPPGARKSKPFIDHLMLFSITDGKIWIRNYQISEPVDSSGKEAVDVQDMKLIEIGPRFVLTLITILEGSFCGPKIYENKEYISPNAMRSALKLEAAKKATLRQRKTQISKLGLGGS</sequence>
<accession>A0A5P8D1J0</accession>
<dbReference type="PANTHER" id="PTHR13634">
    <property type="entry name" value="RIBOSOME BIOGENESIS PROTEIN BRIX"/>
    <property type="match status" value="1"/>
</dbReference>
<keyword evidence="3" id="KW-0690">Ribosome biogenesis</keyword>
<dbReference type="GO" id="GO:0019843">
    <property type="term" value="F:rRNA binding"/>
    <property type="evidence" value="ECO:0007669"/>
    <property type="project" value="InterPro"/>
</dbReference>
<comment type="subcellular location">
    <subcellularLocation>
        <location evidence="1">Nucleus</location>
        <location evidence="1">Nucleolus</location>
    </subcellularLocation>
</comment>
<evidence type="ECO:0000256" key="4">
    <source>
        <dbReference type="ARBA" id="ARBA00023242"/>
    </source>
</evidence>
<reference evidence="6" key="2">
    <citation type="submission" date="2019-03" db="EMBL/GenBank/DDBJ databases">
        <authorList>
            <person name="Promdonkoy P."/>
            <person name="Likhitrattanapisal S."/>
            <person name="Harnpichanchai P."/>
            <person name="Fujiyama K."/>
            <person name="Kaneko Y."/>
            <person name="Eurwilaichitr L."/>
            <person name="Ingsriswang S."/>
            <person name="Tanapongpipat S."/>
            <person name="Wongwisansri S."/>
        </authorList>
    </citation>
    <scope>NUCLEOTIDE SEQUENCE</scope>
    <source>
        <strain evidence="6">TBRC 656</strain>
    </source>
</reference>
<organism evidence="6">
    <name type="scientific">Ogataea thermomethanolica</name>
    <name type="common">nom. inval.</name>
    <dbReference type="NCBI Taxonomy" id="310468"/>
    <lineage>
        <taxon>Eukaryota</taxon>
        <taxon>Fungi</taxon>
        <taxon>Dikarya</taxon>
        <taxon>Ascomycota</taxon>
        <taxon>Saccharomycotina</taxon>
        <taxon>Pichiomycetes</taxon>
        <taxon>Pichiales</taxon>
        <taxon>Pichiaceae</taxon>
        <taxon>Ogataea</taxon>
    </lineage>
</organism>
<dbReference type="InterPro" id="IPR007109">
    <property type="entry name" value="Brix"/>
</dbReference>
<dbReference type="GO" id="GO:0005730">
    <property type="term" value="C:nucleolus"/>
    <property type="evidence" value="ECO:0007669"/>
    <property type="project" value="UniProtKB-SubCell"/>
</dbReference>
<evidence type="ECO:0000256" key="2">
    <source>
        <dbReference type="ARBA" id="ARBA00006369"/>
    </source>
</evidence>
<evidence type="ECO:0000256" key="3">
    <source>
        <dbReference type="ARBA" id="ARBA00022517"/>
    </source>
</evidence>
<dbReference type="AlphaFoldDB" id="A0A5P8D1J0"/>
<reference evidence="7" key="1">
    <citation type="journal article" date="2019" name="Microbiol. Res.">
        <title>Mating-type switching and mating-type gene array expression in the methylotrophic yeast Ogataea thermomethanolica TBRC656.</title>
        <authorList>
            <person name="Wongwisansri S."/>
            <person name="Promdonkoy P."/>
            <person name="Likhitrattanapisal S."/>
            <person name="Harnpichanchai P."/>
            <person name="Fujiyama K."/>
            <person name="Kaneko Y."/>
            <person name="Eurwilaichitr L."/>
            <person name="Ingsriswang S."/>
            <person name="Tanapongpipat S."/>
        </authorList>
    </citation>
    <scope>NUCLEOTIDE SEQUENCE</scope>
    <source>
        <strain evidence="7">TBRC 656</strain>
    </source>
</reference>
<dbReference type="EMBL" id="MK679664">
    <property type="protein sequence ID" value="QFP92344.1"/>
    <property type="molecule type" value="mRNA"/>
</dbReference>
<dbReference type="GO" id="GO:0006364">
    <property type="term" value="P:rRNA processing"/>
    <property type="evidence" value="ECO:0007669"/>
    <property type="project" value="InterPro"/>
</dbReference>
<evidence type="ECO:0000256" key="1">
    <source>
        <dbReference type="ARBA" id="ARBA00004604"/>
    </source>
</evidence>
<protein>
    <submittedName>
        <fullName evidence="6">Ribosome biogenesis protein BRX1</fullName>
    </submittedName>
</protein>
<dbReference type="Gene3D" id="3.40.50.10480">
    <property type="entry name" value="Probable brix-domain ribosomal biogenesis protein"/>
    <property type="match status" value="1"/>
</dbReference>
<dbReference type="PANTHER" id="PTHR13634:SF0">
    <property type="entry name" value="RIBOSOME BIOGENESIS PROTEIN BRX1 HOMOLOG"/>
    <property type="match status" value="1"/>
</dbReference>
<dbReference type="EMBL" id="MN480443">
    <property type="protein sequence ID" value="QGW56826.1"/>
    <property type="molecule type" value="Genomic_DNA"/>
</dbReference>
<name>A0A5P8D1J0_9ASCO</name>
<comment type="similarity">
    <text evidence="2">Belongs to the BRX1 family.</text>
</comment>
<dbReference type="InterPro" id="IPR026532">
    <property type="entry name" value="BRX1"/>
</dbReference>
<dbReference type="FunFam" id="3.40.50.10480:FF:000009">
    <property type="entry name" value="Ribosome biogenesis protein, putative"/>
    <property type="match status" value="1"/>
</dbReference>
<evidence type="ECO:0000313" key="7">
    <source>
        <dbReference type="EMBL" id="QGW56826.1"/>
    </source>
</evidence>
<dbReference type="GO" id="GO:0000027">
    <property type="term" value="P:ribosomal large subunit assembly"/>
    <property type="evidence" value="ECO:0007669"/>
    <property type="project" value="UniProtKB-ARBA"/>
</dbReference>
<dbReference type="SMART" id="SM00879">
    <property type="entry name" value="Brix"/>
    <property type="match status" value="1"/>
</dbReference>
<dbReference type="PROSITE" id="PS50833">
    <property type="entry name" value="BRIX"/>
    <property type="match status" value="1"/>
</dbReference>
<evidence type="ECO:0000313" key="6">
    <source>
        <dbReference type="EMBL" id="QFP92344.1"/>
    </source>
</evidence>
<evidence type="ECO:0000259" key="5">
    <source>
        <dbReference type="PROSITE" id="PS50833"/>
    </source>
</evidence>
<dbReference type="Pfam" id="PF04427">
    <property type="entry name" value="Brix"/>
    <property type="match status" value="1"/>
</dbReference>
<keyword evidence="4" id="KW-0539">Nucleus</keyword>
<gene>
    <name evidence="6" type="primary">BRX1</name>
</gene>
<proteinExistence type="evidence at transcript level"/>
<dbReference type="SUPFAM" id="SSF52954">
    <property type="entry name" value="Class II aaRS ABD-related"/>
    <property type="match status" value="1"/>
</dbReference>